<dbReference type="InterPro" id="IPR032710">
    <property type="entry name" value="NTF2-like_dom_sf"/>
</dbReference>
<accession>A0A6J6SYI2</accession>
<feature type="domain" description="SnoaL-like" evidence="1">
    <location>
        <begin position="15"/>
        <end position="133"/>
    </location>
</feature>
<gene>
    <name evidence="2" type="ORF">UFOPK2754_01077</name>
    <name evidence="3" type="ORF">UFOPK3543_01231</name>
    <name evidence="4" type="ORF">UFOPK3967_01012</name>
</gene>
<evidence type="ECO:0000313" key="2">
    <source>
        <dbReference type="EMBL" id="CAB4739745.1"/>
    </source>
</evidence>
<dbReference type="EMBL" id="CAFBOS010000048">
    <property type="protein sequence ID" value="CAB4991139.1"/>
    <property type="molecule type" value="Genomic_DNA"/>
</dbReference>
<proteinExistence type="predicted"/>
<evidence type="ECO:0000313" key="4">
    <source>
        <dbReference type="EMBL" id="CAB4991139.1"/>
    </source>
</evidence>
<organism evidence="2">
    <name type="scientific">freshwater metagenome</name>
    <dbReference type="NCBI Taxonomy" id="449393"/>
    <lineage>
        <taxon>unclassified sequences</taxon>
        <taxon>metagenomes</taxon>
        <taxon>ecological metagenomes</taxon>
    </lineage>
</organism>
<protein>
    <submittedName>
        <fullName evidence="2">Unannotated protein</fullName>
    </submittedName>
</protein>
<dbReference type="Pfam" id="PF13577">
    <property type="entry name" value="SnoaL_4"/>
    <property type="match status" value="1"/>
</dbReference>
<dbReference type="SUPFAM" id="SSF54427">
    <property type="entry name" value="NTF2-like"/>
    <property type="match status" value="1"/>
</dbReference>
<evidence type="ECO:0000259" key="1">
    <source>
        <dbReference type="Pfam" id="PF13577"/>
    </source>
</evidence>
<dbReference type="InterPro" id="IPR037401">
    <property type="entry name" value="SnoaL-like"/>
</dbReference>
<reference evidence="2" key="1">
    <citation type="submission" date="2020-05" db="EMBL/GenBank/DDBJ databases">
        <authorList>
            <person name="Chiriac C."/>
            <person name="Salcher M."/>
            <person name="Ghai R."/>
            <person name="Kavagutti S V."/>
        </authorList>
    </citation>
    <scope>NUCLEOTIDE SEQUENCE</scope>
</reference>
<sequence length="156" mass="17351">MGEGNDAVPASWSDERFEINDLVARYVEAVALFDVALYRAVWAADAVWVVDGRGSFHGPSDITALFVRLRERQEFAVQRIVSGRVEFGAERSRATGRWVIHSLTRTAGSGAELVGVYDDEYVRESDGWRFRERAFTPLYRGPVALEGAVFAPPRAG</sequence>
<name>A0A6J6SYI2_9ZZZZ</name>
<dbReference type="Gene3D" id="3.10.450.50">
    <property type="match status" value="1"/>
</dbReference>
<evidence type="ECO:0000313" key="3">
    <source>
        <dbReference type="EMBL" id="CAB4907210.1"/>
    </source>
</evidence>
<dbReference type="EMBL" id="CAEZYR010000031">
    <property type="protein sequence ID" value="CAB4739745.1"/>
    <property type="molecule type" value="Genomic_DNA"/>
</dbReference>
<dbReference type="EMBL" id="CAFBMH010000036">
    <property type="protein sequence ID" value="CAB4907210.1"/>
    <property type="molecule type" value="Genomic_DNA"/>
</dbReference>
<dbReference type="AlphaFoldDB" id="A0A6J6SYI2"/>